<feature type="non-terminal residue" evidence="2">
    <location>
        <position position="1"/>
    </location>
</feature>
<name>A0AAE0C5K4_9CHLO</name>
<protein>
    <submittedName>
        <fullName evidence="2">Uncharacterized protein</fullName>
    </submittedName>
</protein>
<comment type="caution">
    <text evidence="2">The sequence shown here is derived from an EMBL/GenBank/DDBJ whole genome shotgun (WGS) entry which is preliminary data.</text>
</comment>
<feature type="region of interest" description="Disordered" evidence="1">
    <location>
        <begin position="1"/>
        <end position="65"/>
    </location>
</feature>
<dbReference type="Proteomes" id="UP001190700">
    <property type="component" value="Unassembled WGS sequence"/>
</dbReference>
<evidence type="ECO:0000256" key="1">
    <source>
        <dbReference type="SAM" id="MobiDB-lite"/>
    </source>
</evidence>
<sequence length="79" mass="8825">DNDVHQEMMDFNAQSPDTDDHMEGTSQELPLDHAGLPPGDQSNVANTDHTDEHNPHATPLVKPRSPRASIYLPMWKPDL</sequence>
<reference evidence="2 3" key="1">
    <citation type="journal article" date="2015" name="Genome Biol. Evol.">
        <title>Comparative Genomics of a Bacterivorous Green Alga Reveals Evolutionary Causalities and Consequences of Phago-Mixotrophic Mode of Nutrition.</title>
        <authorList>
            <person name="Burns J.A."/>
            <person name="Paasch A."/>
            <person name="Narechania A."/>
            <person name="Kim E."/>
        </authorList>
    </citation>
    <scope>NUCLEOTIDE SEQUENCE [LARGE SCALE GENOMIC DNA]</scope>
    <source>
        <strain evidence="2 3">PLY_AMNH</strain>
    </source>
</reference>
<evidence type="ECO:0000313" key="2">
    <source>
        <dbReference type="EMBL" id="KAK3248163.1"/>
    </source>
</evidence>
<keyword evidence="3" id="KW-1185">Reference proteome</keyword>
<dbReference type="AlphaFoldDB" id="A0AAE0C5K4"/>
<accession>A0AAE0C5K4</accession>
<organism evidence="2 3">
    <name type="scientific">Cymbomonas tetramitiformis</name>
    <dbReference type="NCBI Taxonomy" id="36881"/>
    <lineage>
        <taxon>Eukaryota</taxon>
        <taxon>Viridiplantae</taxon>
        <taxon>Chlorophyta</taxon>
        <taxon>Pyramimonadophyceae</taxon>
        <taxon>Pyramimonadales</taxon>
        <taxon>Pyramimonadaceae</taxon>
        <taxon>Cymbomonas</taxon>
    </lineage>
</organism>
<gene>
    <name evidence="2" type="ORF">CYMTET_42363</name>
</gene>
<dbReference type="EMBL" id="LGRX02028364">
    <property type="protein sequence ID" value="KAK3248163.1"/>
    <property type="molecule type" value="Genomic_DNA"/>
</dbReference>
<proteinExistence type="predicted"/>
<evidence type="ECO:0000313" key="3">
    <source>
        <dbReference type="Proteomes" id="UP001190700"/>
    </source>
</evidence>